<reference evidence="3 4" key="1">
    <citation type="journal article" date="2018" name="Cell">
        <title>The Chara Genome: Secondary Complexity and Implications for Plant Terrestrialization.</title>
        <authorList>
            <person name="Nishiyama T."/>
            <person name="Sakayama H."/>
            <person name="Vries J.D."/>
            <person name="Buschmann H."/>
            <person name="Saint-Marcoux D."/>
            <person name="Ullrich K.K."/>
            <person name="Haas F.B."/>
            <person name="Vanderstraeten L."/>
            <person name="Becker D."/>
            <person name="Lang D."/>
            <person name="Vosolsobe S."/>
            <person name="Rombauts S."/>
            <person name="Wilhelmsson P.K.I."/>
            <person name="Janitza P."/>
            <person name="Kern R."/>
            <person name="Heyl A."/>
            <person name="Rumpler F."/>
            <person name="Villalobos L.I.A.C."/>
            <person name="Clay J.M."/>
            <person name="Skokan R."/>
            <person name="Toyoda A."/>
            <person name="Suzuki Y."/>
            <person name="Kagoshima H."/>
            <person name="Schijlen E."/>
            <person name="Tajeshwar N."/>
            <person name="Catarino B."/>
            <person name="Hetherington A.J."/>
            <person name="Saltykova A."/>
            <person name="Bonnot C."/>
            <person name="Breuninger H."/>
            <person name="Symeonidi A."/>
            <person name="Radhakrishnan G.V."/>
            <person name="Van Nieuwerburgh F."/>
            <person name="Deforce D."/>
            <person name="Chang C."/>
            <person name="Karol K.G."/>
            <person name="Hedrich R."/>
            <person name="Ulvskov P."/>
            <person name="Glockner G."/>
            <person name="Delwiche C.F."/>
            <person name="Petrasek J."/>
            <person name="Van de Peer Y."/>
            <person name="Friml J."/>
            <person name="Beilby M."/>
            <person name="Dolan L."/>
            <person name="Kohara Y."/>
            <person name="Sugano S."/>
            <person name="Fujiyama A."/>
            <person name="Delaux P.-M."/>
            <person name="Quint M."/>
            <person name="TheiBen G."/>
            <person name="Hagemann M."/>
            <person name="Harholt J."/>
            <person name="Dunand C."/>
            <person name="Zachgo S."/>
            <person name="Langdale J."/>
            <person name="Maumus F."/>
            <person name="Straeten D.V.D."/>
            <person name="Gould S.B."/>
            <person name="Rensing S.A."/>
        </authorList>
    </citation>
    <scope>NUCLEOTIDE SEQUENCE [LARGE SCALE GENOMIC DNA]</scope>
    <source>
        <strain evidence="3 4">S276</strain>
    </source>
</reference>
<dbReference type="Proteomes" id="UP000265515">
    <property type="component" value="Unassembled WGS sequence"/>
</dbReference>
<sequence length="261" mass="28795">MRRRRRSSASMEREGEDAKDEEDKDNLQCSAECARQRGGKMGGSGDDHHDGPKGGQSGEGEMNEAMEGSGNECEEDSRRLSGSMKLCRGTWTLCFWAIAVAAVPLALAVLFGSWWFIAIRNGDAMRTGEHSWGNRLLLNFARRWLLVTPGTDHFLLRPEAGNGVAFPESDVSPVRVDRLPFPLLWMAPFLSGGGYCSEAITYLSALDAVLADRRSLEISQHGDGFNMKFWRGLPESTKTMINAFASRGYMSPASTVVICHR</sequence>
<feature type="transmembrane region" description="Helical" evidence="2">
    <location>
        <begin position="93"/>
        <end position="117"/>
    </location>
</feature>
<protein>
    <submittedName>
        <fullName evidence="3">Uncharacterized protein</fullName>
    </submittedName>
</protein>
<evidence type="ECO:0000313" key="3">
    <source>
        <dbReference type="EMBL" id="GBG62168.1"/>
    </source>
</evidence>
<feature type="region of interest" description="Disordered" evidence="1">
    <location>
        <begin position="1"/>
        <end position="76"/>
    </location>
</feature>
<dbReference type="Gramene" id="GBG62168">
    <property type="protein sequence ID" value="GBG62168"/>
    <property type="gene ID" value="CBR_g29367"/>
</dbReference>
<evidence type="ECO:0000256" key="2">
    <source>
        <dbReference type="SAM" id="Phobius"/>
    </source>
</evidence>
<keyword evidence="4" id="KW-1185">Reference proteome</keyword>
<name>A0A388JWL7_CHABU</name>
<keyword evidence="2" id="KW-0812">Transmembrane</keyword>
<keyword evidence="2" id="KW-1133">Transmembrane helix</keyword>
<evidence type="ECO:0000256" key="1">
    <source>
        <dbReference type="SAM" id="MobiDB-lite"/>
    </source>
</evidence>
<keyword evidence="2" id="KW-0472">Membrane</keyword>
<organism evidence="3 4">
    <name type="scientific">Chara braunii</name>
    <name type="common">Braun's stonewort</name>
    <dbReference type="NCBI Taxonomy" id="69332"/>
    <lineage>
        <taxon>Eukaryota</taxon>
        <taxon>Viridiplantae</taxon>
        <taxon>Streptophyta</taxon>
        <taxon>Charophyceae</taxon>
        <taxon>Charales</taxon>
        <taxon>Characeae</taxon>
        <taxon>Chara</taxon>
    </lineage>
</organism>
<dbReference type="EMBL" id="BFEA01000026">
    <property type="protein sequence ID" value="GBG62168.1"/>
    <property type="molecule type" value="Genomic_DNA"/>
</dbReference>
<gene>
    <name evidence="3" type="ORF">CBR_g29367</name>
</gene>
<dbReference type="AlphaFoldDB" id="A0A388JWL7"/>
<evidence type="ECO:0000313" key="4">
    <source>
        <dbReference type="Proteomes" id="UP000265515"/>
    </source>
</evidence>
<comment type="caution">
    <text evidence="3">The sequence shown here is derived from an EMBL/GenBank/DDBJ whole genome shotgun (WGS) entry which is preliminary data.</text>
</comment>
<accession>A0A388JWL7</accession>
<proteinExistence type="predicted"/>
<dbReference type="STRING" id="69332.A0A388JWL7"/>
<feature type="compositionally biased region" description="Acidic residues" evidence="1">
    <location>
        <begin position="14"/>
        <end position="24"/>
    </location>
</feature>